<evidence type="ECO:0000256" key="1">
    <source>
        <dbReference type="SAM" id="MobiDB-lite"/>
    </source>
</evidence>
<dbReference type="Proteomes" id="UP000187429">
    <property type="component" value="Unassembled WGS sequence"/>
</dbReference>
<feature type="region of interest" description="Disordered" evidence="1">
    <location>
        <begin position="1"/>
        <end position="46"/>
    </location>
</feature>
<dbReference type="EMBL" id="LSSM01005712">
    <property type="protein sequence ID" value="OMJ12114.1"/>
    <property type="molecule type" value="Genomic_DNA"/>
</dbReference>
<organism evidence="2 3">
    <name type="scientific">Smittium culicis</name>
    <dbReference type="NCBI Taxonomy" id="133412"/>
    <lineage>
        <taxon>Eukaryota</taxon>
        <taxon>Fungi</taxon>
        <taxon>Fungi incertae sedis</taxon>
        <taxon>Zoopagomycota</taxon>
        <taxon>Kickxellomycotina</taxon>
        <taxon>Harpellomycetes</taxon>
        <taxon>Harpellales</taxon>
        <taxon>Legeriomycetaceae</taxon>
        <taxon>Smittium</taxon>
    </lineage>
</organism>
<evidence type="ECO:0000313" key="2">
    <source>
        <dbReference type="EMBL" id="OMJ12114.1"/>
    </source>
</evidence>
<evidence type="ECO:0000313" key="3">
    <source>
        <dbReference type="Proteomes" id="UP000187429"/>
    </source>
</evidence>
<proteinExistence type="predicted"/>
<accession>A0A1R1XBV7</accession>
<gene>
    <name evidence="2" type="ORF">AYI69_g9553</name>
</gene>
<dbReference type="AlphaFoldDB" id="A0A1R1XBV7"/>
<dbReference type="OrthoDB" id="10455422at2759"/>
<reference evidence="3" key="1">
    <citation type="submission" date="2017-01" db="EMBL/GenBank/DDBJ databases">
        <authorList>
            <person name="Wang Y."/>
            <person name="White M."/>
            <person name="Kvist S."/>
            <person name="Moncalvo J.-M."/>
        </authorList>
    </citation>
    <scope>NUCLEOTIDE SEQUENCE [LARGE SCALE GENOMIC DNA]</scope>
    <source>
        <strain evidence="3">ID-206-W2</strain>
    </source>
</reference>
<protein>
    <submittedName>
        <fullName evidence="2">Uncharacterized protein</fullName>
    </submittedName>
</protein>
<sequence>MQNHTPWYDHRKSGYGLESSNDKDPRPTKGTSDFSGAPTGKINFSPTAGAEEPILVEVRVMDINVIPIRRSNTESTVLERPFEEVEWCVVPAVNPREQIRGYTPDQLQGAACSSICLATERNLGPVSSDLLKKYDHPRISERLWEHCMKTNTRPQSHVFPVSSEPSGCSDPLNCTDRVVNFEQEILSIGQEIREARRGPLSIRDQQDARTRCDTTGRVGRTRTAAHPGI</sequence>
<comment type="caution">
    <text evidence="2">The sequence shown here is derived from an EMBL/GenBank/DDBJ whole genome shotgun (WGS) entry which is preliminary data.</text>
</comment>
<name>A0A1R1XBV7_9FUNG</name>
<keyword evidence="3" id="KW-1185">Reference proteome</keyword>